<gene>
    <name evidence="2" type="ORF">K6Q96_18250</name>
</gene>
<accession>A0ABY4X1M7</accession>
<protein>
    <submittedName>
        <fullName evidence="2">DUF4274 domain-containing protein</fullName>
    </submittedName>
</protein>
<organism evidence="2 3">
    <name type="scientific">Grimontia kaedaensis</name>
    <dbReference type="NCBI Taxonomy" id="2872157"/>
    <lineage>
        <taxon>Bacteria</taxon>
        <taxon>Pseudomonadati</taxon>
        <taxon>Pseudomonadota</taxon>
        <taxon>Gammaproteobacteria</taxon>
        <taxon>Vibrionales</taxon>
        <taxon>Vibrionaceae</taxon>
        <taxon>Grimontia</taxon>
    </lineage>
</organism>
<dbReference type="EMBL" id="CP082276">
    <property type="protein sequence ID" value="USH05163.1"/>
    <property type="molecule type" value="Genomic_DNA"/>
</dbReference>
<feature type="domain" description="DUF4274" evidence="1">
    <location>
        <begin position="32"/>
        <end position="102"/>
    </location>
</feature>
<evidence type="ECO:0000313" key="2">
    <source>
        <dbReference type="EMBL" id="USH05163.1"/>
    </source>
</evidence>
<dbReference type="RefSeq" id="WP_251881653.1">
    <property type="nucleotide sequence ID" value="NZ_CP082276.1"/>
</dbReference>
<keyword evidence="3" id="KW-1185">Reference proteome</keyword>
<name>A0ABY4X1M7_9GAMM</name>
<proteinExistence type="predicted"/>
<dbReference type="Pfam" id="PF14096">
    <property type="entry name" value="DUF4274"/>
    <property type="match status" value="1"/>
</dbReference>
<dbReference type="InterPro" id="IPR025369">
    <property type="entry name" value="DUF4274"/>
</dbReference>
<sequence>MISENEKKQLDRIQYEENTDEIISIAKASVNPFFLQECAYSYNWNDGMRLPTTIANNEHCDLGTALTLFWLAGGMSYFLREIERDEYNYEWADFCEMVIKKLTNNAYLSGQVSFKPNINKLTQYKYKKAGIPSVLYLEIKGTST</sequence>
<dbReference type="Proteomes" id="UP001056255">
    <property type="component" value="Chromosome II"/>
</dbReference>
<evidence type="ECO:0000259" key="1">
    <source>
        <dbReference type="Pfam" id="PF14096"/>
    </source>
</evidence>
<evidence type="ECO:0000313" key="3">
    <source>
        <dbReference type="Proteomes" id="UP001056255"/>
    </source>
</evidence>
<reference evidence="2" key="1">
    <citation type="submission" date="2021-08" db="EMBL/GenBank/DDBJ databases">
        <authorList>
            <person name="Sakaguchi M."/>
            <person name="Kikuchi T."/>
            <person name="Urbanczyk H."/>
        </authorList>
    </citation>
    <scope>NUCLEOTIDE SEQUENCE</scope>
    <source>
        <strain evidence="2">020920N</strain>
    </source>
</reference>